<dbReference type="GO" id="GO:0022857">
    <property type="term" value="F:transmembrane transporter activity"/>
    <property type="evidence" value="ECO:0007669"/>
    <property type="project" value="InterPro"/>
</dbReference>
<dbReference type="PANTHER" id="PTHR30158">
    <property type="entry name" value="ACRA/E-RELATED COMPONENT OF DRUG EFFLUX TRANSPORTER"/>
    <property type="match status" value="1"/>
</dbReference>
<evidence type="ECO:0000259" key="6">
    <source>
        <dbReference type="Pfam" id="PF25967"/>
    </source>
</evidence>
<dbReference type="Pfam" id="PF25876">
    <property type="entry name" value="HH_MFP_RND"/>
    <property type="match status" value="1"/>
</dbReference>
<dbReference type="Gene3D" id="2.40.30.170">
    <property type="match status" value="1"/>
</dbReference>
<evidence type="ECO:0000259" key="4">
    <source>
        <dbReference type="Pfam" id="PF25917"/>
    </source>
</evidence>
<keyword evidence="8" id="KW-1185">Reference proteome</keyword>
<dbReference type="EMBL" id="SNWM01000001">
    <property type="protein sequence ID" value="TDO24801.1"/>
    <property type="molecule type" value="Genomic_DNA"/>
</dbReference>
<dbReference type="AlphaFoldDB" id="A0A4R6IRG5"/>
<dbReference type="Pfam" id="PF25944">
    <property type="entry name" value="Beta-barrel_RND"/>
    <property type="match status" value="1"/>
</dbReference>
<dbReference type="InterPro" id="IPR006143">
    <property type="entry name" value="RND_pump_MFP"/>
</dbReference>
<evidence type="ECO:0000313" key="8">
    <source>
        <dbReference type="Proteomes" id="UP000295499"/>
    </source>
</evidence>
<dbReference type="SUPFAM" id="SSF111369">
    <property type="entry name" value="HlyD-like secretion proteins"/>
    <property type="match status" value="1"/>
</dbReference>
<comment type="subcellular location">
    <subcellularLocation>
        <location evidence="1">Cell envelope</location>
    </subcellularLocation>
</comment>
<dbReference type="Pfam" id="PF25917">
    <property type="entry name" value="BSH_RND"/>
    <property type="match status" value="1"/>
</dbReference>
<dbReference type="NCBIfam" id="TIGR01730">
    <property type="entry name" value="RND_mfp"/>
    <property type="match status" value="1"/>
</dbReference>
<name>A0A4R6IRG5_9SPHI</name>
<evidence type="ECO:0000256" key="1">
    <source>
        <dbReference type="ARBA" id="ARBA00004196"/>
    </source>
</evidence>
<gene>
    <name evidence="7" type="ORF">CLV32_1094</name>
</gene>
<proteinExistence type="inferred from homology"/>
<feature type="domain" description="Multidrug resistance protein MdtA-like alpha-helical hairpin" evidence="3">
    <location>
        <begin position="114"/>
        <end position="184"/>
    </location>
</feature>
<dbReference type="OrthoDB" id="9801814at2"/>
<dbReference type="Gene3D" id="1.10.287.470">
    <property type="entry name" value="Helix hairpin bin"/>
    <property type="match status" value="1"/>
</dbReference>
<evidence type="ECO:0000256" key="2">
    <source>
        <dbReference type="ARBA" id="ARBA00009477"/>
    </source>
</evidence>
<sequence length="397" mass="42940">MKSLQTFRLLLNAVKRSTIVLPALLLLIITLIQACSNEQLQVSTPPPPSLPVMSVNTSSETTYLEYPAAIQGEVDLDIRPQVSGYIDKIFVNEGQLVSKGQPLFKINEQPFREQLNNAKASYHAAQAAILNAQLEVDKLTPLVQNKVVSDFQLKTAKTALQIATANAEQAKAGLGAAQVNLNFTMITAPVNGYVGRMPKKQGSLVSPADQQALTQLSDVHQVHVYFALSESDYIDFNNKYGKSIAQGGLTALPGVTLMLSDESAYPIKGKIDMIDGQFDKTTGSITLRASFANTKGFLRSGNTGKIRLSLQHSNALMIPQAATVEVQDKIFVYTVSKDNKITKQPVTVLGTSGTSYLLKDGLVSGDRIVTRGFENLKDGDVIKPEAQPVVTAFNATK</sequence>
<dbReference type="InterPro" id="IPR058624">
    <property type="entry name" value="MdtA-like_HH"/>
</dbReference>
<dbReference type="RefSeq" id="WP_133553104.1">
    <property type="nucleotide sequence ID" value="NZ_SNWM01000001.1"/>
</dbReference>
<reference evidence="7 8" key="1">
    <citation type="submission" date="2019-03" db="EMBL/GenBank/DDBJ databases">
        <title>Genomic Encyclopedia of Archaeal and Bacterial Type Strains, Phase II (KMG-II): from individual species to whole genera.</title>
        <authorList>
            <person name="Goeker M."/>
        </authorList>
    </citation>
    <scope>NUCLEOTIDE SEQUENCE [LARGE SCALE GENOMIC DNA]</scope>
    <source>
        <strain evidence="7 8">DSM 19034</strain>
    </source>
</reference>
<dbReference type="PROSITE" id="PS51257">
    <property type="entry name" value="PROKAR_LIPOPROTEIN"/>
    <property type="match status" value="1"/>
</dbReference>
<dbReference type="InterPro" id="IPR058627">
    <property type="entry name" value="MdtA-like_C"/>
</dbReference>
<dbReference type="InterPro" id="IPR058626">
    <property type="entry name" value="MdtA-like_b-barrel"/>
</dbReference>
<protein>
    <submittedName>
        <fullName evidence="7">Membrane fusion protein (Multidrug efflux system)</fullName>
    </submittedName>
</protein>
<dbReference type="Gene3D" id="2.40.50.100">
    <property type="match status" value="1"/>
</dbReference>
<comment type="similarity">
    <text evidence="2">Belongs to the membrane fusion protein (MFP) (TC 8.A.1) family.</text>
</comment>
<evidence type="ECO:0000259" key="3">
    <source>
        <dbReference type="Pfam" id="PF25876"/>
    </source>
</evidence>
<dbReference type="GO" id="GO:0046677">
    <property type="term" value="P:response to antibiotic"/>
    <property type="evidence" value="ECO:0007669"/>
    <property type="project" value="TreeGrafter"/>
</dbReference>
<organism evidence="7 8">
    <name type="scientific">Pedobacter duraquae</name>
    <dbReference type="NCBI Taxonomy" id="425511"/>
    <lineage>
        <taxon>Bacteria</taxon>
        <taxon>Pseudomonadati</taxon>
        <taxon>Bacteroidota</taxon>
        <taxon>Sphingobacteriia</taxon>
        <taxon>Sphingobacteriales</taxon>
        <taxon>Sphingobacteriaceae</taxon>
        <taxon>Pedobacter</taxon>
    </lineage>
</organism>
<accession>A0A4R6IRG5</accession>
<feature type="domain" description="Multidrug resistance protein MdtA-like C-terminal permuted SH3" evidence="6">
    <location>
        <begin position="314"/>
        <end position="373"/>
    </location>
</feature>
<dbReference type="Proteomes" id="UP000295499">
    <property type="component" value="Unassembled WGS sequence"/>
</dbReference>
<feature type="domain" description="Multidrug resistance protein MdtA-like beta-barrel" evidence="5">
    <location>
        <begin position="222"/>
        <end position="310"/>
    </location>
</feature>
<feature type="domain" description="Multidrug resistance protein MdtA-like barrel-sandwich hybrid" evidence="4">
    <location>
        <begin position="77"/>
        <end position="213"/>
    </location>
</feature>
<dbReference type="GO" id="GO:0030313">
    <property type="term" value="C:cell envelope"/>
    <property type="evidence" value="ECO:0007669"/>
    <property type="project" value="UniProtKB-SubCell"/>
</dbReference>
<dbReference type="InterPro" id="IPR058625">
    <property type="entry name" value="MdtA-like_BSH"/>
</dbReference>
<dbReference type="GO" id="GO:0005886">
    <property type="term" value="C:plasma membrane"/>
    <property type="evidence" value="ECO:0007669"/>
    <property type="project" value="TreeGrafter"/>
</dbReference>
<evidence type="ECO:0000313" key="7">
    <source>
        <dbReference type="EMBL" id="TDO24801.1"/>
    </source>
</evidence>
<dbReference type="Gene3D" id="2.40.420.20">
    <property type="match status" value="1"/>
</dbReference>
<evidence type="ECO:0000259" key="5">
    <source>
        <dbReference type="Pfam" id="PF25944"/>
    </source>
</evidence>
<dbReference type="PANTHER" id="PTHR30158:SF23">
    <property type="entry name" value="MULTIDRUG RESISTANCE PROTEIN MEXA"/>
    <property type="match status" value="1"/>
</dbReference>
<dbReference type="Pfam" id="PF25967">
    <property type="entry name" value="RND-MFP_C"/>
    <property type="match status" value="1"/>
</dbReference>
<comment type="caution">
    <text evidence="7">The sequence shown here is derived from an EMBL/GenBank/DDBJ whole genome shotgun (WGS) entry which is preliminary data.</text>
</comment>